<evidence type="ECO:0000313" key="1">
    <source>
        <dbReference type="EMBL" id="KIM66193.1"/>
    </source>
</evidence>
<dbReference type="InParanoid" id="A0A0C2ZXM4"/>
<accession>A0A0C2ZXM4</accession>
<evidence type="ECO:0000313" key="2">
    <source>
        <dbReference type="Proteomes" id="UP000053989"/>
    </source>
</evidence>
<name>A0A0C2ZXM4_9AGAM</name>
<organism evidence="1 2">
    <name type="scientific">Scleroderma citrinum Foug A</name>
    <dbReference type="NCBI Taxonomy" id="1036808"/>
    <lineage>
        <taxon>Eukaryota</taxon>
        <taxon>Fungi</taxon>
        <taxon>Dikarya</taxon>
        <taxon>Basidiomycota</taxon>
        <taxon>Agaricomycotina</taxon>
        <taxon>Agaricomycetes</taxon>
        <taxon>Agaricomycetidae</taxon>
        <taxon>Boletales</taxon>
        <taxon>Sclerodermatineae</taxon>
        <taxon>Sclerodermataceae</taxon>
        <taxon>Scleroderma</taxon>
    </lineage>
</organism>
<proteinExistence type="predicted"/>
<keyword evidence="2" id="KW-1185">Reference proteome</keyword>
<reference evidence="2" key="2">
    <citation type="submission" date="2015-01" db="EMBL/GenBank/DDBJ databases">
        <title>Evolutionary Origins and Diversification of the Mycorrhizal Mutualists.</title>
        <authorList>
            <consortium name="DOE Joint Genome Institute"/>
            <consortium name="Mycorrhizal Genomics Consortium"/>
            <person name="Kohler A."/>
            <person name="Kuo A."/>
            <person name="Nagy L.G."/>
            <person name="Floudas D."/>
            <person name="Copeland A."/>
            <person name="Barry K.W."/>
            <person name="Cichocki N."/>
            <person name="Veneault-Fourrey C."/>
            <person name="LaButti K."/>
            <person name="Lindquist E.A."/>
            <person name="Lipzen A."/>
            <person name="Lundell T."/>
            <person name="Morin E."/>
            <person name="Murat C."/>
            <person name="Riley R."/>
            <person name="Ohm R."/>
            <person name="Sun H."/>
            <person name="Tunlid A."/>
            <person name="Henrissat B."/>
            <person name="Grigoriev I.V."/>
            <person name="Hibbett D.S."/>
            <person name="Martin F."/>
        </authorList>
    </citation>
    <scope>NUCLEOTIDE SEQUENCE [LARGE SCALE GENOMIC DNA]</scope>
    <source>
        <strain evidence="2">Foug A</strain>
    </source>
</reference>
<dbReference type="AlphaFoldDB" id="A0A0C2ZXM4"/>
<reference evidence="1 2" key="1">
    <citation type="submission" date="2014-04" db="EMBL/GenBank/DDBJ databases">
        <authorList>
            <consortium name="DOE Joint Genome Institute"/>
            <person name="Kuo A."/>
            <person name="Kohler A."/>
            <person name="Nagy L.G."/>
            <person name="Floudas D."/>
            <person name="Copeland A."/>
            <person name="Barry K.W."/>
            <person name="Cichocki N."/>
            <person name="Veneault-Fourrey C."/>
            <person name="LaButti K."/>
            <person name="Lindquist E.A."/>
            <person name="Lipzen A."/>
            <person name="Lundell T."/>
            <person name="Morin E."/>
            <person name="Murat C."/>
            <person name="Sun H."/>
            <person name="Tunlid A."/>
            <person name="Henrissat B."/>
            <person name="Grigoriev I.V."/>
            <person name="Hibbett D.S."/>
            <person name="Martin F."/>
            <person name="Nordberg H.P."/>
            <person name="Cantor M.N."/>
            <person name="Hua S.X."/>
        </authorList>
    </citation>
    <scope>NUCLEOTIDE SEQUENCE [LARGE SCALE GENOMIC DNA]</scope>
    <source>
        <strain evidence="1 2">Foug A</strain>
    </source>
</reference>
<dbReference type="EMBL" id="KN822018">
    <property type="protein sequence ID" value="KIM66193.1"/>
    <property type="molecule type" value="Genomic_DNA"/>
</dbReference>
<protein>
    <submittedName>
        <fullName evidence="1">Uncharacterized protein</fullName>
    </submittedName>
</protein>
<gene>
    <name evidence="1" type="ORF">SCLCIDRAFT_1211421</name>
</gene>
<dbReference type="OrthoDB" id="3143640at2759"/>
<dbReference type="Proteomes" id="UP000053989">
    <property type="component" value="Unassembled WGS sequence"/>
</dbReference>
<sequence>MTLISQSIIMSIQALVKQQLELSELNTMTDAVELFARLASRSGCSVRLHCSVPMWSPFSDTCHDLHELNDLRSKSLCFIHNLLESLHSNGISASYRLAPSNSPLCFICAFPTELSVPTLRSATVEILQKAKINARQKVLLADLEHGPALIIS</sequence>
<dbReference type="HOGENOM" id="CLU_151434_0_0_1"/>